<keyword evidence="6 12" id="KW-0547">Nucleotide-binding</keyword>
<keyword evidence="10 12" id="KW-0811">Translocation</keyword>
<dbReference type="FunFam" id="3.90.1440.10:FF:000002">
    <property type="entry name" value="Protein translocase subunit SecA"/>
    <property type="match status" value="1"/>
</dbReference>
<evidence type="ECO:0000256" key="11">
    <source>
        <dbReference type="ARBA" id="ARBA00023136"/>
    </source>
</evidence>
<keyword evidence="8 12" id="KW-0653">Protein transport</keyword>
<name>A0A0G1F8F9_9BACT</name>
<dbReference type="SUPFAM" id="SSF52540">
    <property type="entry name" value="P-loop containing nucleoside triphosphate hydrolases"/>
    <property type="match status" value="2"/>
</dbReference>
<comment type="subunit">
    <text evidence="12">Monomer and homodimer. Part of the essential Sec protein translocation apparatus which comprises SecA, SecYEG and auxiliary proteins SecDF. Other proteins may also be involved.</text>
</comment>
<sequence>MSFFDSFFSPLKKYRLWVNEINSLEEKISRLTDDQIKKSSADLKENVRSGKSSLLETLPSAFALVREVSRRTLGQRHFDVQLTGGVVLFEGKIAEMATGEGKTLAATAPAYLHGLTGKGVHVVTVNDYLAQRDAVWMGQIYYFLGLSVACLTHEQAFLYDPEYTSANLKIQDSDKTSGDERVKLDEARDITGGFKVIHEFLRPVPRKEAYLADIVYGTNHEFGFDYLRDNLAYSTDQQVQLRRSVSTEVGAPTEASGVQRKHYYAIIDEVDSILIDEARTPLIISAPDVQAADYYKLFARVAGMLKKDTDYLVDEKNRSVQIVESGIDKVEKVLNLEGLYSPQNIRLVHYLEESLKAEALFSRDKRYVVKNGEVIIVDEFTGRLMPGRRYSGGLHQAIEAKEGVRVQEESKTFAQITLQNYFKLYEKISGMTGTAKTSSEEFEKVYGLEVVSVPTNKPRVRNDYPDLIFKGREIKYREIVSEVKKKSERGQPVLVGTTSIDENELLSSYFSQSGIKHEVLNAKNHEREGEIIAQAGKKGGVTLATNMAGRGVDIVLGGSPQDLSEAEEIKKLGGLFVMGTNRHEARRIDNQLRGRCGRQGDPGETQFFLSLEDDLLRIFGGERVQNIMTRFNLPENEPIQSSLVSKVVDEAQKKVEGINFDVRKHLLEYDTVLNRQRQTVYRRRQNILERIERGEIKDILEEIVLNVLGNIFKQEVLEDNFKKWMTEVGLVKDPGSFSAEEIEMLRQGNLPEFIRQRIEEVISSDDRAGLKVLASLDTLWTDHLENLEALLEGVRIRAYGQKDPLVEYKREGFEMFQNLVANAETLALVNVFKTQTVTDTTRTVPKNSRQLSVSGQRQSVKIGRNDPCWCGAKKPDGTPVKFKHCHGK</sequence>
<dbReference type="NCBIfam" id="TIGR00963">
    <property type="entry name" value="secA"/>
    <property type="match status" value="1"/>
</dbReference>
<keyword evidence="4 12" id="KW-1003">Cell membrane</keyword>
<dbReference type="PANTHER" id="PTHR30612:SF0">
    <property type="entry name" value="CHLOROPLAST PROTEIN-TRANSPORTING ATPASE"/>
    <property type="match status" value="1"/>
</dbReference>
<dbReference type="InterPro" id="IPR014001">
    <property type="entry name" value="Helicase_ATP-bd"/>
</dbReference>
<evidence type="ECO:0000313" key="18">
    <source>
        <dbReference type="Proteomes" id="UP000034810"/>
    </source>
</evidence>
<dbReference type="CDD" id="cd18803">
    <property type="entry name" value="SF2_C_secA"/>
    <property type="match status" value="1"/>
</dbReference>
<dbReference type="Proteomes" id="UP000034810">
    <property type="component" value="Unassembled WGS sequence"/>
</dbReference>
<keyword evidence="9 12" id="KW-1278">Translocase</keyword>
<dbReference type="HAMAP" id="MF_01382">
    <property type="entry name" value="SecA"/>
    <property type="match status" value="1"/>
</dbReference>
<dbReference type="Gene3D" id="1.10.3060.10">
    <property type="entry name" value="Helical scaffold and wing domains of SecA"/>
    <property type="match status" value="1"/>
</dbReference>
<comment type="catalytic activity">
    <reaction evidence="12">
        <text>ATP + H2O + cellular proteinSide 1 = ADP + phosphate + cellular proteinSide 2.</text>
        <dbReference type="EC" id="7.4.2.8"/>
    </reaction>
</comment>
<evidence type="ECO:0000256" key="8">
    <source>
        <dbReference type="ARBA" id="ARBA00022927"/>
    </source>
</evidence>
<dbReference type="InterPro" id="IPR011115">
    <property type="entry name" value="SecA_DEAD"/>
</dbReference>
<dbReference type="InterPro" id="IPR011130">
    <property type="entry name" value="SecA_preprotein_X-link_dom"/>
</dbReference>
<dbReference type="CDD" id="cd17928">
    <property type="entry name" value="DEXDc_SecA"/>
    <property type="match status" value="1"/>
</dbReference>
<feature type="domain" description="Helicase ATP-binding" evidence="14">
    <location>
        <begin position="83"/>
        <end position="306"/>
    </location>
</feature>
<dbReference type="GO" id="GO:0005524">
    <property type="term" value="F:ATP binding"/>
    <property type="evidence" value="ECO:0007669"/>
    <property type="project" value="UniProtKB-UniRule"/>
</dbReference>
<dbReference type="SMART" id="SM00957">
    <property type="entry name" value="SecA_DEAD"/>
    <property type="match status" value="1"/>
</dbReference>
<dbReference type="EC" id="7.4.2.8" evidence="12"/>
<feature type="binding site" evidence="12">
    <location>
        <position position="81"/>
    </location>
    <ligand>
        <name>ATP</name>
        <dbReference type="ChEBI" id="CHEBI:30616"/>
    </ligand>
</feature>
<dbReference type="InterPro" id="IPR044722">
    <property type="entry name" value="SecA_SF2_C"/>
</dbReference>
<evidence type="ECO:0000259" key="14">
    <source>
        <dbReference type="PROSITE" id="PS51192"/>
    </source>
</evidence>
<evidence type="ECO:0000256" key="1">
    <source>
        <dbReference type="ARBA" id="ARBA00004170"/>
    </source>
</evidence>
<keyword evidence="5 12" id="KW-0963">Cytoplasm</keyword>
<evidence type="ECO:0000313" key="17">
    <source>
        <dbReference type="EMBL" id="KKS83113.1"/>
    </source>
</evidence>
<dbReference type="FunFam" id="3.40.50.300:FF:000113">
    <property type="entry name" value="Preprotein translocase subunit SecA"/>
    <property type="match status" value="1"/>
</dbReference>
<accession>A0A0G1F8F9</accession>
<dbReference type="GO" id="GO:0043952">
    <property type="term" value="P:protein transport by the Sec complex"/>
    <property type="evidence" value="ECO:0007669"/>
    <property type="project" value="TreeGrafter"/>
</dbReference>
<comment type="caution">
    <text evidence="17">The sequence shown here is derived from an EMBL/GenBank/DDBJ whole genome shotgun (WGS) entry which is preliminary data.</text>
</comment>
<dbReference type="InterPro" id="IPR036670">
    <property type="entry name" value="SecA_X-link_sf"/>
</dbReference>
<dbReference type="GO" id="GO:0031522">
    <property type="term" value="C:cell envelope Sec protein transport complex"/>
    <property type="evidence" value="ECO:0007669"/>
    <property type="project" value="UniProtKB-ARBA"/>
</dbReference>
<evidence type="ECO:0000259" key="15">
    <source>
        <dbReference type="PROSITE" id="PS51194"/>
    </source>
</evidence>
<keyword evidence="3 12" id="KW-0813">Transport</keyword>
<dbReference type="GO" id="GO:0065002">
    <property type="term" value="P:intracellular protein transmembrane transport"/>
    <property type="evidence" value="ECO:0007669"/>
    <property type="project" value="UniProtKB-UniRule"/>
</dbReference>
<evidence type="ECO:0000256" key="2">
    <source>
        <dbReference type="ARBA" id="ARBA00007650"/>
    </source>
</evidence>
<comment type="subcellular location">
    <subcellularLocation>
        <location evidence="12">Cell membrane</location>
        <topology evidence="12">Peripheral membrane protein</topology>
        <orientation evidence="12">Cytoplasmic side</orientation>
    </subcellularLocation>
    <subcellularLocation>
        <location evidence="12">Cytoplasm</location>
    </subcellularLocation>
    <subcellularLocation>
        <location evidence="1">Membrane</location>
        <topology evidence="1">Peripheral membrane protein</topology>
    </subcellularLocation>
    <text evidence="12">Distribution is 50-50.</text>
</comment>
<dbReference type="GO" id="GO:0008564">
    <property type="term" value="F:protein-exporting ATPase activity"/>
    <property type="evidence" value="ECO:0007669"/>
    <property type="project" value="UniProtKB-EC"/>
</dbReference>
<dbReference type="PANTHER" id="PTHR30612">
    <property type="entry name" value="SECA INNER MEMBRANE COMPONENT OF SEC PROTEIN SECRETION SYSTEM"/>
    <property type="match status" value="1"/>
</dbReference>
<dbReference type="Gene3D" id="3.40.50.300">
    <property type="entry name" value="P-loop containing nucleotide triphosphate hydrolases"/>
    <property type="match status" value="4"/>
</dbReference>
<dbReference type="Gene3D" id="3.90.1440.10">
    <property type="entry name" value="SecA, preprotein cross-linking domain"/>
    <property type="match status" value="1"/>
</dbReference>
<dbReference type="PROSITE" id="PS51192">
    <property type="entry name" value="HELICASE_ATP_BIND_1"/>
    <property type="match status" value="1"/>
</dbReference>
<dbReference type="Pfam" id="PF21090">
    <property type="entry name" value="P-loop_SecA"/>
    <property type="match status" value="1"/>
</dbReference>
<dbReference type="PROSITE" id="PS51196">
    <property type="entry name" value="SECA_MOTOR_DEAD"/>
    <property type="match status" value="1"/>
</dbReference>
<feature type="binding site" evidence="12">
    <location>
        <position position="553"/>
    </location>
    <ligand>
        <name>ATP</name>
        <dbReference type="ChEBI" id="CHEBI:30616"/>
    </ligand>
</feature>
<reference evidence="17 18" key="1">
    <citation type="journal article" date="2015" name="Nature">
        <title>rRNA introns, odd ribosomes, and small enigmatic genomes across a large radiation of phyla.</title>
        <authorList>
            <person name="Brown C.T."/>
            <person name="Hug L.A."/>
            <person name="Thomas B.C."/>
            <person name="Sharon I."/>
            <person name="Castelle C.J."/>
            <person name="Singh A."/>
            <person name="Wilkins M.J."/>
            <person name="Williams K.H."/>
            <person name="Banfield J.F."/>
        </authorList>
    </citation>
    <scope>NUCLEOTIDE SEQUENCE [LARGE SCALE GENOMIC DNA]</scope>
</reference>
<evidence type="ECO:0000256" key="12">
    <source>
        <dbReference type="HAMAP-Rule" id="MF_01382"/>
    </source>
</evidence>
<dbReference type="SUPFAM" id="SSF81886">
    <property type="entry name" value="Helical scaffold and wing domains of SecA"/>
    <property type="match status" value="1"/>
</dbReference>
<dbReference type="AlphaFoldDB" id="A0A0G1F8F9"/>
<dbReference type="PRINTS" id="PR00906">
    <property type="entry name" value="SECA"/>
</dbReference>
<dbReference type="GO" id="GO:0005886">
    <property type="term" value="C:plasma membrane"/>
    <property type="evidence" value="ECO:0007669"/>
    <property type="project" value="UniProtKB-SubCell"/>
</dbReference>
<dbReference type="InterPro" id="IPR001650">
    <property type="entry name" value="Helicase_C-like"/>
</dbReference>
<evidence type="ECO:0000256" key="6">
    <source>
        <dbReference type="ARBA" id="ARBA00022741"/>
    </source>
</evidence>
<evidence type="ECO:0000256" key="10">
    <source>
        <dbReference type="ARBA" id="ARBA00023010"/>
    </source>
</evidence>
<dbReference type="Pfam" id="PF07516">
    <property type="entry name" value="SecA_SW"/>
    <property type="match status" value="1"/>
</dbReference>
<dbReference type="InterPro" id="IPR036266">
    <property type="entry name" value="SecA_Wing/Scaffold_sf"/>
</dbReference>
<dbReference type="EMBL" id="LCFA01000001">
    <property type="protein sequence ID" value="KKS83113.1"/>
    <property type="molecule type" value="Genomic_DNA"/>
</dbReference>
<dbReference type="PATRIC" id="fig|1619011.3.peg.43"/>
<evidence type="ECO:0000259" key="16">
    <source>
        <dbReference type="PROSITE" id="PS51196"/>
    </source>
</evidence>
<dbReference type="Pfam" id="PF01043">
    <property type="entry name" value="SecA_PP_bind"/>
    <property type="match status" value="1"/>
</dbReference>
<comment type="function">
    <text evidence="12">Part of the Sec protein translocase complex. Interacts with the SecYEG preprotein conducting channel. Has a central role in coupling the hydrolysis of ATP to the transfer of proteins into and across the cell membrane, serving as an ATP-driven molecular motor driving the stepwise translocation of polypeptide chains across the membrane.</text>
</comment>
<keyword evidence="7 12" id="KW-0067">ATP-binding</keyword>
<evidence type="ECO:0000256" key="4">
    <source>
        <dbReference type="ARBA" id="ARBA00022475"/>
    </source>
</evidence>
<evidence type="ECO:0000256" key="5">
    <source>
        <dbReference type="ARBA" id="ARBA00022490"/>
    </source>
</evidence>
<dbReference type="InterPro" id="IPR014018">
    <property type="entry name" value="SecA_motor_DEAD"/>
</dbReference>
<gene>
    <name evidence="12" type="primary">secA</name>
    <name evidence="17" type="ORF">UV58_C0001G0040</name>
</gene>
<feature type="domain" description="SecA family profile" evidence="16">
    <location>
        <begin position="1"/>
        <end position="640"/>
    </location>
</feature>
<dbReference type="InterPro" id="IPR011116">
    <property type="entry name" value="SecA_Wing/Scaffold"/>
</dbReference>
<dbReference type="GO" id="GO:0005829">
    <property type="term" value="C:cytosol"/>
    <property type="evidence" value="ECO:0007669"/>
    <property type="project" value="TreeGrafter"/>
</dbReference>
<dbReference type="InterPro" id="IPR000185">
    <property type="entry name" value="SecA"/>
</dbReference>
<evidence type="ECO:0000256" key="3">
    <source>
        <dbReference type="ARBA" id="ARBA00022448"/>
    </source>
</evidence>
<dbReference type="Pfam" id="PF07517">
    <property type="entry name" value="SecA_DEAD"/>
    <property type="match status" value="1"/>
</dbReference>
<dbReference type="SUPFAM" id="SSF81767">
    <property type="entry name" value="Pre-protein crosslinking domain of SecA"/>
    <property type="match status" value="1"/>
</dbReference>
<feature type="domain" description="Helicase C-terminal" evidence="15">
    <location>
        <begin position="475"/>
        <end position="656"/>
    </location>
</feature>
<proteinExistence type="inferred from homology"/>
<evidence type="ECO:0000256" key="9">
    <source>
        <dbReference type="ARBA" id="ARBA00022967"/>
    </source>
</evidence>
<dbReference type="InterPro" id="IPR027417">
    <property type="entry name" value="P-loop_NTPase"/>
</dbReference>
<evidence type="ECO:0000256" key="13">
    <source>
        <dbReference type="RuleBase" id="RU003874"/>
    </source>
</evidence>
<dbReference type="PROSITE" id="PS51194">
    <property type="entry name" value="HELICASE_CTER"/>
    <property type="match status" value="1"/>
</dbReference>
<feature type="binding site" evidence="12">
    <location>
        <begin position="99"/>
        <end position="103"/>
    </location>
    <ligand>
        <name>ATP</name>
        <dbReference type="ChEBI" id="CHEBI:30616"/>
    </ligand>
</feature>
<dbReference type="GO" id="GO:0006605">
    <property type="term" value="P:protein targeting"/>
    <property type="evidence" value="ECO:0007669"/>
    <property type="project" value="UniProtKB-UniRule"/>
</dbReference>
<protein>
    <recommendedName>
        <fullName evidence="12 13">Protein translocase subunit SecA</fullName>
        <ecNumber evidence="12">7.4.2.8</ecNumber>
    </recommendedName>
</protein>
<organism evidence="17 18">
    <name type="scientific">Candidatus Wolfebacteria bacterium GW2011_GWC1_43_10</name>
    <dbReference type="NCBI Taxonomy" id="1619011"/>
    <lineage>
        <taxon>Bacteria</taxon>
        <taxon>Candidatus Wolfeibacteriota</taxon>
    </lineage>
</organism>
<dbReference type="GO" id="GO:0017038">
    <property type="term" value="P:protein import"/>
    <property type="evidence" value="ECO:0007669"/>
    <property type="project" value="InterPro"/>
</dbReference>
<dbReference type="SMART" id="SM00958">
    <property type="entry name" value="SecA_PP_bind"/>
    <property type="match status" value="1"/>
</dbReference>
<comment type="similarity">
    <text evidence="2 12 13">Belongs to the SecA family.</text>
</comment>
<keyword evidence="11 12" id="KW-0472">Membrane</keyword>
<evidence type="ECO:0000256" key="7">
    <source>
        <dbReference type="ARBA" id="ARBA00022840"/>
    </source>
</evidence>